<dbReference type="Proteomes" id="UP000239895">
    <property type="component" value="Unassembled WGS sequence"/>
</dbReference>
<proteinExistence type="predicted"/>
<protein>
    <recommendedName>
        <fullName evidence="3">Transposase</fullName>
    </recommendedName>
</protein>
<evidence type="ECO:0008006" key="3">
    <source>
        <dbReference type="Google" id="ProtNLM"/>
    </source>
</evidence>
<gene>
    <name evidence="1" type="ORF">BCL65_102205</name>
</gene>
<accession>A0ABX5EHT1</accession>
<dbReference type="EMBL" id="PVTX01000002">
    <property type="protein sequence ID" value="PRZ08663.1"/>
    <property type="molecule type" value="Genomic_DNA"/>
</dbReference>
<organism evidence="1 2">
    <name type="scientific">Isoptericola halotolerans</name>
    <dbReference type="NCBI Taxonomy" id="300560"/>
    <lineage>
        <taxon>Bacteria</taxon>
        <taxon>Bacillati</taxon>
        <taxon>Actinomycetota</taxon>
        <taxon>Actinomycetes</taxon>
        <taxon>Micrococcales</taxon>
        <taxon>Promicromonosporaceae</taxon>
        <taxon>Isoptericola</taxon>
    </lineage>
</organism>
<sequence>MHVVILPDWRHATEHIRDRQGRKGQTRETNIEPDWANEAYSDPEAVWFVPDPKGRKGMSNRTIGWSETAGFVITVVTVPDPEGSGFVWGASAWRSNPDEVAVYESKDREVNKEKR</sequence>
<keyword evidence="2" id="KW-1185">Reference proteome</keyword>
<evidence type="ECO:0000313" key="2">
    <source>
        <dbReference type="Proteomes" id="UP000239895"/>
    </source>
</evidence>
<evidence type="ECO:0000313" key="1">
    <source>
        <dbReference type="EMBL" id="PRZ08663.1"/>
    </source>
</evidence>
<name>A0ABX5EHT1_9MICO</name>
<comment type="caution">
    <text evidence="1">The sequence shown here is derived from an EMBL/GenBank/DDBJ whole genome shotgun (WGS) entry which is preliminary data.</text>
</comment>
<reference evidence="1 2" key="1">
    <citation type="submission" date="2018-03" db="EMBL/GenBank/DDBJ databases">
        <title>Comparative analysis of microorganisms from saline springs in Andes Mountain Range, Colombia.</title>
        <authorList>
            <person name="Rubin E."/>
        </authorList>
    </citation>
    <scope>NUCLEOTIDE SEQUENCE [LARGE SCALE GENOMIC DNA]</scope>
    <source>
        <strain evidence="1 2">CG 23</strain>
    </source>
</reference>